<keyword evidence="2" id="KW-1185">Reference proteome</keyword>
<sequence length="457" mass="51789">MGFCHCFRSWKRRTKLRRDVCGDDDEEDGDRGCAAPARGNDFALDGAVESGLWSPRSVRAELKKEVHVKARIFNFRELATATRDFREESFIGQGGFGTVYRGRLMDNGQEVAVKRLNKAGHQGEKEFSVEVLMLSLLRHRNLVNLIGYCEEGEQRLLVYEYMPLGSLEDYLHDHRGAEPLDWDTRMKIATGAARGLNYLHNEAEQPVIYRDLKSSNILLDEGFHPKLSDFGLAKFGPVGDRTHVSTRVMGTRGYCAPEYGLSGKLTMKTDVYSFGVVLLELITGHKAVELVDGHVKYLVEWARPRIKDRQNLTQLADPKLCGQFSENILRRVLNIASMCIREDPGSRPSTVEVMLALDYLARKKFNPGAPSIARVKKDDDVGSSPKETTTLVTEYEREQAVAEAKKWGEMWREKRVEIMDNVTDPLDSEQILCRAWTKAEHRKPGKYVCSDQHSESS</sequence>
<organism evidence="1 2">
    <name type="scientific">Melastoma candidum</name>
    <dbReference type="NCBI Taxonomy" id="119954"/>
    <lineage>
        <taxon>Eukaryota</taxon>
        <taxon>Viridiplantae</taxon>
        <taxon>Streptophyta</taxon>
        <taxon>Embryophyta</taxon>
        <taxon>Tracheophyta</taxon>
        <taxon>Spermatophyta</taxon>
        <taxon>Magnoliopsida</taxon>
        <taxon>eudicotyledons</taxon>
        <taxon>Gunneridae</taxon>
        <taxon>Pentapetalae</taxon>
        <taxon>rosids</taxon>
        <taxon>malvids</taxon>
        <taxon>Myrtales</taxon>
        <taxon>Melastomataceae</taxon>
        <taxon>Melastomatoideae</taxon>
        <taxon>Melastomateae</taxon>
        <taxon>Melastoma</taxon>
    </lineage>
</organism>
<dbReference type="Proteomes" id="UP001057402">
    <property type="component" value="Chromosome 6"/>
</dbReference>
<dbReference type="EMBL" id="CM042885">
    <property type="protein sequence ID" value="KAI4366943.1"/>
    <property type="molecule type" value="Genomic_DNA"/>
</dbReference>
<name>A0ACB9QJM1_9MYRT</name>
<evidence type="ECO:0000313" key="1">
    <source>
        <dbReference type="EMBL" id="KAI4366943.1"/>
    </source>
</evidence>
<reference evidence="2" key="1">
    <citation type="journal article" date="2023" name="Front. Plant Sci.">
        <title>Chromosomal-level genome assembly of Melastoma candidum provides insights into trichome evolution.</title>
        <authorList>
            <person name="Zhong Y."/>
            <person name="Wu W."/>
            <person name="Sun C."/>
            <person name="Zou P."/>
            <person name="Liu Y."/>
            <person name="Dai S."/>
            <person name="Zhou R."/>
        </authorList>
    </citation>
    <scope>NUCLEOTIDE SEQUENCE [LARGE SCALE GENOMIC DNA]</scope>
</reference>
<evidence type="ECO:0000313" key="2">
    <source>
        <dbReference type="Proteomes" id="UP001057402"/>
    </source>
</evidence>
<proteinExistence type="predicted"/>
<gene>
    <name evidence="1" type="ORF">MLD38_022740</name>
</gene>
<protein>
    <submittedName>
        <fullName evidence="1">Uncharacterized protein</fullName>
    </submittedName>
</protein>
<accession>A0ACB9QJM1</accession>
<comment type="caution">
    <text evidence="1">The sequence shown here is derived from an EMBL/GenBank/DDBJ whole genome shotgun (WGS) entry which is preliminary data.</text>
</comment>